<dbReference type="InterPro" id="IPR013083">
    <property type="entry name" value="Znf_RING/FYVE/PHD"/>
</dbReference>
<sequence>MAAFSAAAEDLNCAICCELFDNAVSLNCGHSFCRQCIEQHWEKRAGGGYTCPLCMKAFREKPELNKNTVLCALAERCRAGQGQAAACGSEVCCSFCPSSPDSKADRTCLTCRASYCAVHLKPHLEVAALKEHLLVAPVELTEKQCQLHGGMLAFHCKSDKGLLCSQCFALHQECEIVSIEEELREKIGRVKVTIEKLSNAIQSVEGAISKRNQERTMVQESATQMKALLKTKFTELMTCIEKQGRAALRAVEHEERATQEKISGIINQLADKAVELKKAKVHIEQLEHEDWQTLLKDDLTEFETDMDFSSAENITLDEHKMSNIKDAVAELRKNILENESLKLTVHEEPYVVENQVSPVHGMSANSETTKTPLRTTNFLQRTVKLTFDSSTANRYLRLERNNVTVTSQLHHPSDVNRFAVSQVMCLEGFSSGRHSWKVNTEKSGGWAIGIAYKPIDKAVYLGRNSRSWCLEYSNKRLSAWHSRCEIPLDHPKPCTVIVELDYIEGKLSFYSITETATLLHTFEAVFTQSVFPAFWLYGLEKQNTLILN</sequence>
<evidence type="ECO:0000256" key="3">
    <source>
        <dbReference type="ARBA" id="ARBA00022771"/>
    </source>
</evidence>
<dbReference type="Gene3D" id="3.30.40.10">
    <property type="entry name" value="Zinc/RING finger domain, C3HC4 (zinc finger)"/>
    <property type="match status" value="1"/>
</dbReference>
<dbReference type="GO" id="GO:0008270">
    <property type="term" value="F:zinc ion binding"/>
    <property type="evidence" value="ECO:0007669"/>
    <property type="project" value="UniProtKB-KW"/>
</dbReference>
<dbReference type="GO" id="GO:0005737">
    <property type="term" value="C:cytoplasm"/>
    <property type="evidence" value="ECO:0007669"/>
    <property type="project" value="UniProtKB-ARBA"/>
</dbReference>
<dbReference type="PROSITE" id="PS50188">
    <property type="entry name" value="B302_SPRY"/>
    <property type="match status" value="1"/>
</dbReference>
<dbReference type="Pfam" id="PF15227">
    <property type="entry name" value="zf-C3HC4_4"/>
    <property type="match status" value="1"/>
</dbReference>
<feature type="domain" description="RING-type" evidence="8">
    <location>
        <begin position="13"/>
        <end position="54"/>
    </location>
</feature>
<dbReference type="STRING" id="7897.ENSLACP00000019087"/>
<evidence type="ECO:0000256" key="7">
    <source>
        <dbReference type="SAM" id="Coils"/>
    </source>
</evidence>
<reference evidence="11" key="1">
    <citation type="submission" date="2011-08" db="EMBL/GenBank/DDBJ databases">
        <title>The draft genome of Latimeria chalumnae.</title>
        <authorList>
            <person name="Di Palma F."/>
            <person name="Alfoldi J."/>
            <person name="Johnson J."/>
            <person name="Berlin A."/>
            <person name="Gnerre S."/>
            <person name="Jaffe D."/>
            <person name="MacCallum I."/>
            <person name="Young S."/>
            <person name="Walker B.J."/>
            <person name="Lander E."/>
            <person name="Lindblad-Toh K."/>
        </authorList>
    </citation>
    <scope>NUCLEOTIDE SEQUENCE [LARGE SCALE GENOMIC DNA]</scope>
    <source>
        <strain evidence="11">Wild caught</strain>
    </source>
</reference>
<proteinExistence type="predicted"/>
<dbReference type="InterPro" id="IPR001870">
    <property type="entry name" value="B30.2/SPRY"/>
</dbReference>
<dbReference type="OMA" id="VEWHINR"/>
<dbReference type="SUPFAM" id="SSF57850">
    <property type="entry name" value="RING/U-box"/>
    <property type="match status" value="1"/>
</dbReference>
<evidence type="ECO:0000259" key="9">
    <source>
        <dbReference type="PROSITE" id="PS50188"/>
    </source>
</evidence>
<dbReference type="Gene3D" id="3.30.160.60">
    <property type="entry name" value="Classic Zinc Finger"/>
    <property type="match status" value="1"/>
</dbReference>
<dbReference type="InterPro" id="IPR058030">
    <property type="entry name" value="TRIM8/14/16/25/29/45/65_CC"/>
</dbReference>
<dbReference type="EMBL" id="AFYH01051083">
    <property type="status" value="NOT_ANNOTATED_CDS"/>
    <property type="molecule type" value="Genomic_DNA"/>
</dbReference>
<dbReference type="EMBL" id="AFYH01051081">
    <property type="status" value="NOT_ANNOTATED_CDS"/>
    <property type="molecule type" value="Genomic_DNA"/>
</dbReference>
<dbReference type="PROSITE" id="PS00518">
    <property type="entry name" value="ZF_RING_1"/>
    <property type="match status" value="1"/>
</dbReference>
<feature type="domain" description="B30.2/SPRY" evidence="9">
    <location>
        <begin position="365"/>
        <end position="548"/>
    </location>
</feature>
<keyword evidence="4" id="KW-0862">Zinc</keyword>
<organism evidence="10 11">
    <name type="scientific">Latimeria chalumnae</name>
    <name type="common">Coelacanth</name>
    <dbReference type="NCBI Taxonomy" id="7897"/>
    <lineage>
        <taxon>Eukaryota</taxon>
        <taxon>Metazoa</taxon>
        <taxon>Chordata</taxon>
        <taxon>Craniata</taxon>
        <taxon>Vertebrata</taxon>
        <taxon>Euteleostomi</taxon>
        <taxon>Coelacanthiformes</taxon>
        <taxon>Coelacanthidae</taxon>
        <taxon>Latimeria</taxon>
    </lineage>
</organism>
<dbReference type="CDD" id="cd19802">
    <property type="entry name" value="Bbox1_TRIM8-like"/>
    <property type="match status" value="1"/>
</dbReference>
<dbReference type="InterPro" id="IPR051051">
    <property type="entry name" value="E3_ubiq-ligase_TRIM/RNF"/>
</dbReference>
<dbReference type="KEGG" id="lcm:102358586"/>
<dbReference type="GeneID" id="102358586"/>
<dbReference type="SMART" id="SM00589">
    <property type="entry name" value="PRY"/>
    <property type="match status" value="1"/>
</dbReference>
<dbReference type="Pfam" id="PF25600">
    <property type="entry name" value="TRIM_CC"/>
    <property type="match status" value="1"/>
</dbReference>
<dbReference type="InterPro" id="IPR001841">
    <property type="entry name" value="Znf_RING"/>
</dbReference>
<dbReference type="SMART" id="SM00449">
    <property type="entry name" value="SPRY"/>
    <property type="match status" value="1"/>
</dbReference>
<dbReference type="Bgee" id="ENSLACG00000016797">
    <property type="expression patterns" value="Expressed in pharyngeal gill and 6 other cell types or tissues"/>
</dbReference>
<dbReference type="Pfam" id="PF00622">
    <property type="entry name" value="SPRY"/>
    <property type="match status" value="1"/>
</dbReference>
<dbReference type="PROSITE" id="PS50089">
    <property type="entry name" value="ZF_RING_2"/>
    <property type="match status" value="1"/>
</dbReference>
<dbReference type="PANTHER" id="PTHR25465:SF77">
    <property type="entry name" value="E3 UBIQUITIN_ISG15 LIGASE TRIM25"/>
    <property type="match status" value="1"/>
</dbReference>
<evidence type="ECO:0000256" key="5">
    <source>
        <dbReference type="ARBA" id="ARBA00022859"/>
    </source>
</evidence>
<gene>
    <name evidence="10" type="primary">LOC102358586</name>
</gene>
<keyword evidence="1" id="KW-0399">Innate immunity</keyword>
<dbReference type="SMART" id="SM00184">
    <property type="entry name" value="RING"/>
    <property type="match status" value="1"/>
</dbReference>
<dbReference type="GeneTree" id="ENSGT00940000154294"/>
<dbReference type="PRINTS" id="PR01407">
    <property type="entry name" value="BUTYPHLNCDUF"/>
</dbReference>
<evidence type="ECO:0000313" key="10">
    <source>
        <dbReference type="Ensembl" id="ENSLACP00000019087.1"/>
    </source>
</evidence>
<evidence type="ECO:0000256" key="2">
    <source>
        <dbReference type="ARBA" id="ARBA00022723"/>
    </source>
</evidence>
<dbReference type="AlphaFoldDB" id="H3BB16"/>
<feature type="coiled-coil region" evidence="7">
    <location>
        <begin position="180"/>
        <end position="214"/>
    </location>
</feature>
<accession>H3BB16</accession>
<dbReference type="eggNOG" id="KOG2177">
    <property type="taxonomic scope" value="Eukaryota"/>
</dbReference>
<dbReference type="EMBL" id="AFYH01051082">
    <property type="status" value="NOT_ANNOTATED_CDS"/>
    <property type="molecule type" value="Genomic_DNA"/>
</dbReference>
<reference evidence="10" key="3">
    <citation type="submission" date="2025-09" db="UniProtKB">
        <authorList>
            <consortium name="Ensembl"/>
        </authorList>
    </citation>
    <scope>IDENTIFICATION</scope>
</reference>
<dbReference type="InterPro" id="IPR003879">
    <property type="entry name" value="Butyrophylin_SPRY"/>
</dbReference>
<dbReference type="GO" id="GO:0045087">
    <property type="term" value="P:innate immune response"/>
    <property type="evidence" value="ECO:0007669"/>
    <property type="project" value="UniProtKB-KW"/>
</dbReference>
<dbReference type="InterPro" id="IPR017907">
    <property type="entry name" value="Znf_RING_CS"/>
</dbReference>
<evidence type="ECO:0000256" key="6">
    <source>
        <dbReference type="PROSITE-ProRule" id="PRU00175"/>
    </source>
</evidence>
<evidence type="ECO:0000313" key="11">
    <source>
        <dbReference type="Proteomes" id="UP000008672"/>
    </source>
</evidence>
<evidence type="ECO:0000256" key="1">
    <source>
        <dbReference type="ARBA" id="ARBA00022588"/>
    </source>
</evidence>
<keyword evidence="2" id="KW-0479">Metal-binding</keyword>
<dbReference type="PANTHER" id="PTHR25465">
    <property type="entry name" value="B-BOX DOMAIN CONTAINING"/>
    <property type="match status" value="1"/>
</dbReference>
<evidence type="ECO:0000256" key="4">
    <source>
        <dbReference type="ARBA" id="ARBA00022833"/>
    </source>
</evidence>
<name>H3BB16_LATCH</name>
<evidence type="ECO:0000259" key="8">
    <source>
        <dbReference type="PROSITE" id="PS50089"/>
    </source>
</evidence>
<dbReference type="SUPFAM" id="SSF49899">
    <property type="entry name" value="Concanavalin A-like lectins/glucanases"/>
    <property type="match status" value="1"/>
</dbReference>
<keyword evidence="5" id="KW-0391">Immunity</keyword>
<dbReference type="Proteomes" id="UP000008672">
    <property type="component" value="Unassembled WGS sequence"/>
</dbReference>
<dbReference type="InParanoid" id="H3BB16"/>
<dbReference type="SUPFAM" id="SSF57845">
    <property type="entry name" value="B-box zinc-binding domain"/>
    <property type="match status" value="1"/>
</dbReference>
<dbReference type="InterPro" id="IPR013320">
    <property type="entry name" value="ConA-like_dom_sf"/>
</dbReference>
<dbReference type="Gene3D" id="2.60.120.920">
    <property type="match status" value="1"/>
</dbReference>
<reference evidence="10" key="2">
    <citation type="submission" date="2025-08" db="UniProtKB">
        <authorList>
            <consortium name="Ensembl"/>
        </authorList>
    </citation>
    <scope>IDENTIFICATION</scope>
</reference>
<dbReference type="HOGENOM" id="CLU_013137_0_2_1"/>
<dbReference type="RefSeq" id="XP_005993811.1">
    <property type="nucleotide sequence ID" value="XM_005993749.3"/>
</dbReference>
<protein>
    <submittedName>
        <fullName evidence="10">Ring finger protein 135</fullName>
    </submittedName>
</protein>
<dbReference type="InterPro" id="IPR043136">
    <property type="entry name" value="B30.2/SPRY_sf"/>
</dbReference>
<keyword evidence="11" id="KW-1185">Reference proteome</keyword>
<dbReference type="OrthoDB" id="6270329at2759"/>
<dbReference type="Gene3D" id="4.10.830.40">
    <property type="match status" value="1"/>
</dbReference>
<dbReference type="InterPro" id="IPR003877">
    <property type="entry name" value="SPRY_dom"/>
</dbReference>
<dbReference type="Ensembl" id="ENSLACT00000019220.1">
    <property type="protein sequence ID" value="ENSLACP00000019087.1"/>
    <property type="gene ID" value="ENSLACG00000016797.1"/>
</dbReference>
<dbReference type="InterPro" id="IPR006574">
    <property type="entry name" value="PRY"/>
</dbReference>
<keyword evidence="3 6" id="KW-0863">Zinc-finger</keyword>
<keyword evidence="7" id="KW-0175">Coiled coil</keyword>